<evidence type="ECO:0000313" key="3">
    <source>
        <dbReference type="Proteomes" id="UP000762676"/>
    </source>
</evidence>
<dbReference type="AlphaFoldDB" id="A0AAV4HHS5"/>
<name>A0AAV4HHS5_9GAST</name>
<evidence type="ECO:0000256" key="1">
    <source>
        <dbReference type="SAM" id="MobiDB-lite"/>
    </source>
</evidence>
<gene>
    <name evidence="2" type="ORF">ElyMa_000984600</name>
</gene>
<organism evidence="2 3">
    <name type="scientific">Elysia marginata</name>
    <dbReference type="NCBI Taxonomy" id="1093978"/>
    <lineage>
        <taxon>Eukaryota</taxon>
        <taxon>Metazoa</taxon>
        <taxon>Spiralia</taxon>
        <taxon>Lophotrochozoa</taxon>
        <taxon>Mollusca</taxon>
        <taxon>Gastropoda</taxon>
        <taxon>Heterobranchia</taxon>
        <taxon>Euthyneura</taxon>
        <taxon>Panpulmonata</taxon>
        <taxon>Sacoglossa</taxon>
        <taxon>Placobranchoidea</taxon>
        <taxon>Plakobranchidae</taxon>
        <taxon>Elysia</taxon>
    </lineage>
</organism>
<feature type="region of interest" description="Disordered" evidence="1">
    <location>
        <begin position="1"/>
        <end position="31"/>
    </location>
</feature>
<comment type="caution">
    <text evidence="2">The sequence shown here is derived from an EMBL/GenBank/DDBJ whole genome shotgun (WGS) entry which is preliminary data.</text>
</comment>
<protein>
    <submittedName>
        <fullName evidence="2">Uncharacterized protein</fullName>
    </submittedName>
</protein>
<keyword evidence="3" id="KW-1185">Reference proteome</keyword>
<reference evidence="2 3" key="1">
    <citation type="journal article" date="2021" name="Elife">
        <title>Chloroplast acquisition without the gene transfer in kleptoplastic sea slugs, Plakobranchus ocellatus.</title>
        <authorList>
            <person name="Maeda T."/>
            <person name="Takahashi S."/>
            <person name="Yoshida T."/>
            <person name="Shimamura S."/>
            <person name="Takaki Y."/>
            <person name="Nagai Y."/>
            <person name="Toyoda A."/>
            <person name="Suzuki Y."/>
            <person name="Arimoto A."/>
            <person name="Ishii H."/>
            <person name="Satoh N."/>
            <person name="Nishiyama T."/>
            <person name="Hasebe M."/>
            <person name="Maruyama T."/>
            <person name="Minagawa J."/>
            <person name="Obokata J."/>
            <person name="Shigenobu S."/>
        </authorList>
    </citation>
    <scope>NUCLEOTIDE SEQUENCE [LARGE SCALE GENOMIC DNA]</scope>
</reference>
<evidence type="ECO:0000313" key="2">
    <source>
        <dbReference type="EMBL" id="GFR97134.1"/>
    </source>
</evidence>
<sequence>MMVMIMRRNANKRRRTSRSRNKKNKKTSKPNDFMKSRVLLPFCYFAAKTGRRTQTIVFPVITLPPSSICLYQHKAEMTLRACPELVRMTEKGYGFS</sequence>
<dbReference type="EMBL" id="BMAT01002019">
    <property type="protein sequence ID" value="GFR97134.1"/>
    <property type="molecule type" value="Genomic_DNA"/>
</dbReference>
<accession>A0AAV4HHS5</accession>
<dbReference type="Proteomes" id="UP000762676">
    <property type="component" value="Unassembled WGS sequence"/>
</dbReference>
<feature type="compositionally biased region" description="Basic residues" evidence="1">
    <location>
        <begin position="9"/>
        <end position="28"/>
    </location>
</feature>
<proteinExistence type="predicted"/>